<protein>
    <submittedName>
        <fullName evidence="1">Uncharacterized protein</fullName>
    </submittedName>
</protein>
<dbReference type="EMBL" id="JASPKZ010003812">
    <property type="protein sequence ID" value="KAJ9592718.1"/>
    <property type="molecule type" value="Genomic_DNA"/>
</dbReference>
<gene>
    <name evidence="1" type="ORF">L9F63_015598</name>
</gene>
<reference evidence="1" key="1">
    <citation type="journal article" date="2023" name="IScience">
        <title>Live-bearing cockroach genome reveals convergent evolutionary mechanisms linked to viviparity in insects and beyond.</title>
        <authorList>
            <person name="Fouks B."/>
            <person name="Harrison M.C."/>
            <person name="Mikhailova A.A."/>
            <person name="Marchal E."/>
            <person name="English S."/>
            <person name="Carruthers M."/>
            <person name="Jennings E.C."/>
            <person name="Chiamaka E.L."/>
            <person name="Frigard R.A."/>
            <person name="Pippel M."/>
            <person name="Attardo G.M."/>
            <person name="Benoit J.B."/>
            <person name="Bornberg-Bauer E."/>
            <person name="Tobe S.S."/>
        </authorList>
    </citation>
    <scope>NUCLEOTIDE SEQUENCE</scope>
    <source>
        <strain evidence="1">Stay&amp;Tobe</strain>
    </source>
</reference>
<evidence type="ECO:0000313" key="2">
    <source>
        <dbReference type="Proteomes" id="UP001233999"/>
    </source>
</evidence>
<name>A0AAD8A7A1_DIPPU</name>
<feature type="non-terminal residue" evidence="1">
    <location>
        <position position="1"/>
    </location>
</feature>
<sequence length="57" mass="6295">VSLGSLFGWVRKWASAFVSLFGKVRVINGRVRVSLGCLETGNFVVQPGNLLQDHHNK</sequence>
<reference evidence="1" key="2">
    <citation type="submission" date="2023-05" db="EMBL/GenBank/DDBJ databases">
        <authorList>
            <person name="Fouks B."/>
        </authorList>
    </citation>
    <scope>NUCLEOTIDE SEQUENCE</scope>
    <source>
        <strain evidence="1">Stay&amp;Tobe</strain>
        <tissue evidence="1">Testes</tissue>
    </source>
</reference>
<feature type="non-terminal residue" evidence="1">
    <location>
        <position position="57"/>
    </location>
</feature>
<dbReference type="AlphaFoldDB" id="A0AAD8A7A1"/>
<dbReference type="Proteomes" id="UP001233999">
    <property type="component" value="Unassembled WGS sequence"/>
</dbReference>
<proteinExistence type="predicted"/>
<evidence type="ECO:0000313" key="1">
    <source>
        <dbReference type="EMBL" id="KAJ9592718.1"/>
    </source>
</evidence>
<accession>A0AAD8A7A1</accession>
<keyword evidence="2" id="KW-1185">Reference proteome</keyword>
<organism evidence="1 2">
    <name type="scientific">Diploptera punctata</name>
    <name type="common">Pacific beetle cockroach</name>
    <dbReference type="NCBI Taxonomy" id="6984"/>
    <lineage>
        <taxon>Eukaryota</taxon>
        <taxon>Metazoa</taxon>
        <taxon>Ecdysozoa</taxon>
        <taxon>Arthropoda</taxon>
        <taxon>Hexapoda</taxon>
        <taxon>Insecta</taxon>
        <taxon>Pterygota</taxon>
        <taxon>Neoptera</taxon>
        <taxon>Polyneoptera</taxon>
        <taxon>Dictyoptera</taxon>
        <taxon>Blattodea</taxon>
        <taxon>Blaberoidea</taxon>
        <taxon>Blaberidae</taxon>
        <taxon>Diplopterinae</taxon>
        <taxon>Diploptera</taxon>
    </lineage>
</organism>
<comment type="caution">
    <text evidence="1">The sequence shown here is derived from an EMBL/GenBank/DDBJ whole genome shotgun (WGS) entry which is preliminary data.</text>
</comment>